<keyword evidence="3" id="KW-1185">Reference proteome</keyword>
<dbReference type="InterPro" id="IPR044855">
    <property type="entry name" value="CoA-Trfase_III_dom3_sf"/>
</dbReference>
<dbReference type="InterPro" id="IPR050483">
    <property type="entry name" value="CoA-transferase_III_domain"/>
</dbReference>
<dbReference type="Pfam" id="PF02515">
    <property type="entry name" value="CoA_transf_3"/>
    <property type="match status" value="1"/>
</dbReference>
<dbReference type="PANTHER" id="PTHR48207">
    <property type="entry name" value="SUCCINATE--HYDROXYMETHYLGLUTARATE COA-TRANSFERASE"/>
    <property type="match status" value="1"/>
</dbReference>
<accession>A0ABM8WNL9</accession>
<sequence>MESHNRHMGPAQGDGEDVEAAGIRPAAPAGTGPLHGVRVIDLSSVVLGPMATQLLADFGADVIKVEAPEGDLMRANGVVHHPGMSSIFLALNRNKRSIVLDLKTAAGLEAVCRLIATADVVVHNMRVGAIERLGLGYEAVAAIKPDIVYCAATGFGQDGPDRDKPAFDDIIQAACGFVGAASVNRDEPDYMPSLIADKTTGLAVANAVLAALFHRERHGRGQYVEVPMLETMAAFVLTEHMGGMTFPANPGKAGYARLLQGGRKPVRTADGWMSLLPYTERHWQAFFAEAGQPELAHRYNIASRHERNANIQALYGHLRELAPERTTAQWMALCERVDIPATPIYGLDDLPAHPHLREVALFEESCHPVVGPIRQIRPTARFAATPTGIRRPAPALGADTEAVLREAGFSSLEVIELMGPRRADSQ</sequence>
<gene>
    <name evidence="2" type="primary">smtB_1</name>
    <name evidence="2" type="ORF">LMG21510_01254</name>
</gene>
<dbReference type="InterPro" id="IPR023606">
    <property type="entry name" value="CoA-Trfase_III_dom_1_sf"/>
</dbReference>
<dbReference type="SUPFAM" id="SSF89796">
    <property type="entry name" value="CoA-transferase family III (CaiB/BaiF)"/>
    <property type="match status" value="1"/>
</dbReference>
<organism evidence="2 3">
    <name type="scientific">Cupriavidus respiraculi</name>
    <dbReference type="NCBI Taxonomy" id="195930"/>
    <lineage>
        <taxon>Bacteria</taxon>
        <taxon>Pseudomonadati</taxon>
        <taxon>Pseudomonadota</taxon>
        <taxon>Betaproteobacteria</taxon>
        <taxon>Burkholderiales</taxon>
        <taxon>Burkholderiaceae</taxon>
        <taxon>Cupriavidus</taxon>
    </lineage>
</organism>
<evidence type="ECO:0000313" key="3">
    <source>
        <dbReference type="Proteomes" id="UP000721236"/>
    </source>
</evidence>
<dbReference type="GO" id="GO:0016740">
    <property type="term" value="F:transferase activity"/>
    <property type="evidence" value="ECO:0007669"/>
    <property type="project" value="UniProtKB-KW"/>
</dbReference>
<dbReference type="PANTHER" id="PTHR48207:SF4">
    <property type="entry name" value="BLL6097 PROTEIN"/>
    <property type="match status" value="1"/>
</dbReference>
<reference evidence="2 3" key="1">
    <citation type="submission" date="2021-08" db="EMBL/GenBank/DDBJ databases">
        <authorList>
            <person name="Peeters C."/>
        </authorList>
    </citation>
    <scope>NUCLEOTIDE SEQUENCE [LARGE SCALE GENOMIC DNA]</scope>
    <source>
        <strain evidence="2 3">LMG 21510</strain>
    </source>
</reference>
<dbReference type="InterPro" id="IPR003673">
    <property type="entry name" value="CoA-Trfase_fam_III"/>
</dbReference>
<dbReference type="Proteomes" id="UP000721236">
    <property type="component" value="Unassembled WGS sequence"/>
</dbReference>
<evidence type="ECO:0000313" key="2">
    <source>
        <dbReference type="EMBL" id="CAG9168815.1"/>
    </source>
</evidence>
<dbReference type="EMBL" id="CAJZAH010000001">
    <property type="protein sequence ID" value="CAG9168815.1"/>
    <property type="molecule type" value="Genomic_DNA"/>
</dbReference>
<proteinExistence type="predicted"/>
<dbReference type="EC" id="2.8.3.22" evidence="2"/>
<dbReference type="Gene3D" id="3.30.1540.10">
    <property type="entry name" value="formyl-coa transferase, domain 3"/>
    <property type="match status" value="1"/>
</dbReference>
<dbReference type="Gene3D" id="3.40.50.10540">
    <property type="entry name" value="Crotonobetainyl-coa:carnitine coa-transferase, domain 1"/>
    <property type="match status" value="1"/>
</dbReference>
<protein>
    <submittedName>
        <fullName evidence="2">Succinyl-CoA--L-malate CoA-transferase beta subunit</fullName>
        <ecNumber evidence="2">2.8.3.22</ecNumber>
    </submittedName>
</protein>
<name>A0ABM8WNL9_9BURK</name>
<comment type="caution">
    <text evidence="2">The sequence shown here is derived from an EMBL/GenBank/DDBJ whole genome shotgun (WGS) entry which is preliminary data.</text>
</comment>
<evidence type="ECO:0000256" key="1">
    <source>
        <dbReference type="ARBA" id="ARBA00022679"/>
    </source>
</evidence>
<keyword evidence="1 2" id="KW-0808">Transferase</keyword>